<dbReference type="EMBL" id="BGPR01008139">
    <property type="protein sequence ID" value="GBN31833.1"/>
    <property type="molecule type" value="Genomic_DNA"/>
</dbReference>
<feature type="region of interest" description="Disordered" evidence="1">
    <location>
        <begin position="90"/>
        <end position="115"/>
    </location>
</feature>
<keyword evidence="3" id="KW-1185">Reference proteome</keyword>
<evidence type="ECO:0000313" key="3">
    <source>
        <dbReference type="Proteomes" id="UP000499080"/>
    </source>
</evidence>
<organism evidence="2 3">
    <name type="scientific">Araneus ventricosus</name>
    <name type="common">Orbweaver spider</name>
    <name type="synonym">Epeira ventricosa</name>
    <dbReference type="NCBI Taxonomy" id="182803"/>
    <lineage>
        <taxon>Eukaryota</taxon>
        <taxon>Metazoa</taxon>
        <taxon>Ecdysozoa</taxon>
        <taxon>Arthropoda</taxon>
        <taxon>Chelicerata</taxon>
        <taxon>Arachnida</taxon>
        <taxon>Araneae</taxon>
        <taxon>Araneomorphae</taxon>
        <taxon>Entelegynae</taxon>
        <taxon>Araneoidea</taxon>
        <taxon>Araneidae</taxon>
        <taxon>Araneus</taxon>
    </lineage>
</organism>
<proteinExistence type="predicted"/>
<evidence type="ECO:0000256" key="1">
    <source>
        <dbReference type="SAM" id="MobiDB-lite"/>
    </source>
</evidence>
<reference evidence="2 3" key="1">
    <citation type="journal article" date="2019" name="Sci. Rep.">
        <title>Orb-weaving spider Araneus ventricosus genome elucidates the spidroin gene catalogue.</title>
        <authorList>
            <person name="Kono N."/>
            <person name="Nakamura H."/>
            <person name="Ohtoshi R."/>
            <person name="Moran D.A.P."/>
            <person name="Shinohara A."/>
            <person name="Yoshida Y."/>
            <person name="Fujiwara M."/>
            <person name="Mori M."/>
            <person name="Tomita M."/>
            <person name="Arakawa K."/>
        </authorList>
    </citation>
    <scope>NUCLEOTIDE SEQUENCE [LARGE SCALE GENOMIC DNA]</scope>
</reference>
<dbReference type="Proteomes" id="UP000499080">
    <property type="component" value="Unassembled WGS sequence"/>
</dbReference>
<evidence type="ECO:0000313" key="2">
    <source>
        <dbReference type="EMBL" id="GBN31833.1"/>
    </source>
</evidence>
<name>A0A4Y2MYN6_ARAVE</name>
<comment type="caution">
    <text evidence="2">The sequence shown here is derived from an EMBL/GenBank/DDBJ whole genome shotgun (WGS) entry which is preliminary data.</text>
</comment>
<sequence length="115" mass="12738">MEKLYLPPHGKVQMKMQMSRKKVRVAATTDKQERSPTGGTWSFRQVATTCSKRERRNNYPLKFSPDLYLYTCWIALCMNGVQKFLPTAGGAESPTGVSCPLGPLTGATPANERGI</sequence>
<dbReference type="AlphaFoldDB" id="A0A4Y2MYN6"/>
<gene>
    <name evidence="2" type="ORF">AVEN_247881_1</name>
</gene>
<protein>
    <submittedName>
        <fullName evidence="2">Uncharacterized protein</fullName>
    </submittedName>
</protein>
<accession>A0A4Y2MYN6</accession>